<organism evidence="1 2">
    <name type="scientific">Psilocybe cf. subviscida</name>
    <dbReference type="NCBI Taxonomy" id="2480587"/>
    <lineage>
        <taxon>Eukaryota</taxon>
        <taxon>Fungi</taxon>
        <taxon>Dikarya</taxon>
        <taxon>Basidiomycota</taxon>
        <taxon>Agaricomycotina</taxon>
        <taxon>Agaricomycetes</taxon>
        <taxon>Agaricomycetidae</taxon>
        <taxon>Agaricales</taxon>
        <taxon>Agaricineae</taxon>
        <taxon>Strophariaceae</taxon>
        <taxon>Psilocybe</taxon>
    </lineage>
</organism>
<reference evidence="1 2" key="1">
    <citation type="journal article" date="2020" name="ISME J.">
        <title>Uncovering the hidden diversity of litter-decomposition mechanisms in mushroom-forming fungi.</title>
        <authorList>
            <person name="Floudas D."/>
            <person name="Bentzer J."/>
            <person name="Ahren D."/>
            <person name="Johansson T."/>
            <person name="Persson P."/>
            <person name="Tunlid A."/>
        </authorList>
    </citation>
    <scope>NUCLEOTIDE SEQUENCE [LARGE SCALE GENOMIC DNA]</scope>
    <source>
        <strain evidence="1 2">CBS 101986</strain>
    </source>
</reference>
<dbReference type="EMBL" id="JAACJJ010000016">
    <property type="protein sequence ID" value="KAF5324178.1"/>
    <property type="molecule type" value="Genomic_DNA"/>
</dbReference>
<comment type="caution">
    <text evidence="1">The sequence shown here is derived from an EMBL/GenBank/DDBJ whole genome shotgun (WGS) entry which is preliminary data.</text>
</comment>
<evidence type="ECO:0000313" key="2">
    <source>
        <dbReference type="Proteomes" id="UP000567179"/>
    </source>
</evidence>
<dbReference type="Gene3D" id="3.30.710.10">
    <property type="entry name" value="Potassium Channel Kv1.1, Chain A"/>
    <property type="match status" value="1"/>
</dbReference>
<gene>
    <name evidence="1" type="ORF">D9619_011167</name>
</gene>
<name>A0A8H5F5P2_9AGAR</name>
<sequence>MTELTSQDTLLRWLQDIVCVTETTTEALPTWVLRAYQAAQGGGTINESDITYEEETNGTPITETSAPSQTTDDELFNFELVYIKVESTVFSVIKEWLMEEGCTFSDMFSLPINDAERMAPASVEGKTKRNPIILEGVSVASFQSFLRVMYGSRGKSLVTYDEWVGALELSTRWNFTQTRNTAIARLEPFLTTKGPAARIRLARQFHVKNWLRDGLTDLATQVMSSVHDSPSTLSGGDMALDMATIANIFFICFNMKKSTTQPAQLCGCRYETRLSTPSDYCKYCGTLWVDQSPNRDAFEQQVDIAFAQEIAAFQIYD</sequence>
<accession>A0A8H5F5P2</accession>
<keyword evidence="2" id="KW-1185">Reference proteome</keyword>
<dbReference type="OrthoDB" id="2593747at2759"/>
<dbReference type="Proteomes" id="UP000567179">
    <property type="component" value="Unassembled WGS sequence"/>
</dbReference>
<protein>
    <recommendedName>
        <fullName evidence="3">BTB domain-containing protein</fullName>
    </recommendedName>
</protein>
<evidence type="ECO:0000313" key="1">
    <source>
        <dbReference type="EMBL" id="KAF5324178.1"/>
    </source>
</evidence>
<evidence type="ECO:0008006" key="3">
    <source>
        <dbReference type="Google" id="ProtNLM"/>
    </source>
</evidence>
<proteinExistence type="predicted"/>
<dbReference type="InterPro" id="IPR011333">
    <property type="entry name" value="SKP1/BTB/POZ_sf"/>
</dbReference>
<dbReference type="AlphaFoldDB" id="A0A8H5F5P2"/>